<name>I6ZIK7_MYCWM</name>
<gene>
    <name evidence="1" type="ordered locus">WEN_01080</name>
</gene>
<dbReference type="HOGENOM" id="CLU_1913258_0_0_14"/>
<evidence type="ECO:0000313" key="2">
    <source>
        <dbReference type="Proteomes" id="UP000009005"/>
    </source>
</evidence>
<dbReference type="EMBL" id="CP003703">
    <property type="protein sequence ID" value="AFN65015.1"/>
    <property type="molecule type" value="Genomic_DNA"/>
</dbReference>
<accession>I6ZIK7</accession>
<sequence length="120" mass="13517">MEKLSLAEKQEILAGFAKKGVSKTTSNKFKWNTSNLSLVALSSIPSIWMIIEGIISLSTKRPTNNFSFPYRGGYSSYGSNNYQSNKRDFFAYASEAYRPSLKLTPYPSRNSINFGLPWLV</sequence>
<dbReference type="KEGG" id="mwe:WEN_01080"/>
<keyword evidence="2" id="KW-1185">Reference proteome</keyword>
<dbReference type="PATRIC" id="fig|1197325.3.peg.233"/>
<organism evidence="1 2">
    <name type="scientific">Mycoplasma wenyonii (strain Massachusetts)</name>
    <name type="common">Eperythrozoon wenyonii</name>
    <dbReference type="NCBI Taxonomy" id="1197325"/>
    <lineage>
        <taxon>Bacteria</taxon>
        <taxon>Bacillati</taxon>
        <taxon>Mycoplasmatota</taxon>
        <taxon>Mollicutes</taxon>
        <taxon>Mycoplasmataceae</taxon>
        <taxon>Mycoplasma</taxon>
    </lineage>
</organism>
<protein>
    <submittedName>
        <fullName evidence="1">Uncharacterized protein</fullName>
    </submittedName>
</protein>
<dbReference type="Proteomes" id="UP000009005">
    <property type="component" value="Chromosome"/>
</dbReference>
<evidence type="ECO:0000313" key="1">
    <source>
        <dbReference type="EMBL" id="AFN65015.1"/>
    </source>
</evidence>
<reference evidence="1 2" key="1">
    <citation type="journal article" date="2012" name="J. Bacteriol.">
        <title>Complete genome sequence of Mycoplasma wenyonii strain Massachusetts.</title>
        <authorList>
            <person name="Dos Santos A.P."/>
            <person name="Guimaraes A.M."/>
            <person name="do Nascimento N.C."/>
            <person name="Sanmiguel P.J."/>
            <person name="Messick J.B."/>
        </authorList>
    </citation>
    <scope>NUCLEOTIDE SEQUENCE [LARGE SCALE GENOMIC DNA]</scope>
    <source>
        <strain evidence="1 2">Massachusetts</strain>
    </source>
</reference>
<dbReference type="OrthoDB" id="399164at2"/>
<dbReference type="AlphaFoldDB" id="I6ZIK7"/>
<dbReference type="RefSeq" id="WP_014849725.1">
    <property type="nucleotide sequence ID" value="NC_018149.1"/>
</dbReference>
<proteinExistence type="predicted"/>
<dbReference type="STRING" id="1197325.WEN_01080"/>